<organism evidence="1 2">
    <name type="scientific">Steroidobacter denitrificans</name>
    <dbReference type="NCBI Taxonomy" id="465721"/>
    <lineage>
        <taxon>Bacteria</taxon>
        <taxon>Pseudomonadati</taxon>
        <taxon>Pseudomonadota</taxon>
        <taxon>Gammaproteobacteria</taxon>
        <taxon>Steroidobacterales</taxon>
        <taxon>Steroidobacteraceae</taxon>
        <taxon>Steroidobacter</taxon>
    </lineage>
</organism>
<dbReference type="EMBL" id="CP011971">
    <property type="protein sequence ID" value="AMN47426.1"/>
    <property type="molecule type" value="Genomic_DNA"/>
</dbReference>
<protein>
    <submittedName>
        <fullName evidence="1">Uncharacterized protein</fullName>
    </submittedName>
</protein>
<proteinExistence type="predicted"/>
<dbReference type="KEGG" id="sdf:ACG33_10020"/>
<keyword evidence="2" id="KW-1185">Reference proteome</keyword>
<dbReference type="Proteomes" id="UP000070250">
    <property type="component" value="Chromosome"/>
</dbReference>
<evidence type="ECO:0000313" key="2">
    <source>
        <dbReference type="Proteomes" id="UP000070250"/>
    </source>
</evidence>
<dbReference type="PATRIC" id="fig|465721.4.peg.2128"/>
<accession>A0A127FAH9</accession>
<dbReference type="AlphaFoldDB" id="A0A127FAH9"/>
<reference evidence="1 2" key="1">
    <citation type="submission" date="2015-06" db="EMBL/GenBank/DDBJ databases">
        <title>A Comprehensive Approach to Explore the Metabolic and Phylogenetic Diversity of Bacterial Steroid Degradation in the Environment: Testosterone as an Example.</title>
        <authorList>
            <person name="Yang F.-C."/>
            <person name="Chen Y.-L."/>
            <person name="Yu C.-P."/>
            <person name="Tang S.-L."/>
            <person name="Wang P.-H."/>
            <person name="Ismail W."/>
            <person name="Wang C.-H."/>
            <person name="Yang C.-Y."/>
            <person name="Chiang Y.-R."/>
        </authorList>
    </citation>
    <scope>NUCLEOTIDE SEQUENCE [LARGE SCALE GENOMIC DNA]</scope>
    <source>
        <strain evidence="1 2">DSM 18526</strain>
    </source>
</reference>
<sequence>MDCHGPGGNSTGSLRIEIEPLPPGMALVSGRITFDRVVFKSVGSGLDPAAAVVSPVRQAIVEALAGNEILASTLSHLDGHYALRVPVNRSILVRVKAQMLRTAGASSWNFAVRNNTNDRLYALDSSTFDTGDSGGMLDLHASSGWDGSSYTGVRAAAPFAILDTAFQAKALILSAAPAAVLPALNFYWSPDNRGIVGEFCPATGSIGTSFYVGAGFRDGCATPGELPAGIYLLGAFDGGAGDTDEFDPHVIAHEFGHYYEDRLSRSDSIGGAHGPLDRLDLRVAFSEGWGNAFAGMALNDPVYRDSHSGVTRDFYFDLESGFAPAPQGWFSEMSVGEILWDVFDDDAELRDPVALGFTPIHAVMTGAQVNTEALTSIFSFADALRRANPASSTAIRDLLSTKGISGTDAFGSNETNAGGDVDVLPIYRDITLDGPVTNLCSRATAGSEDGNKLGNNRFLRFDNGAERIVTIQAVGAALDPSTVAATDPVIYVYRRGAPVAMGLSDTVGAETIAHLPLSVGTYIIEVHDWDLTGTNTPPRCMTVSITGQS</sequence>
<name>A0A127FAH9_STEDE</name>
<dbReference type="SUPFAM" id="SSF55486">
    <property type="entry name" value="Metalloproteases ('zincins'), catalytic domain"/>
    <property type="match status" value="1"/>
</dbReference>
<gene>
    <name evidence="1" type="ORF">ACG33_10020</name>
</gene>
<evidence type="ECO:0000313" key="1">
    <source>
        <dbReference type="EMBL" id="AMN47426.1"/>
    </source>
</evidence>